<comment type="similarity">
    <text evidence="1">Belongs to the 14-3-3 family.</text>
</comment>
<comment type="caution">
    <text evidence="3">The sequence shown here is derived from an EMBL/GenBank/DDBJ whole genome shotgun (WGS) entry which is preliminary data.</text>
</comment>
<protein>
    <recommendedName>
        <fullName evidence="2">14-3-3 domain-containing protein</fullName>
    </recommendedName>
</protein>
<accession>A0A540NAP8</accession>
<feature type="domain" description="14-3-3" evidence="2">
    <location>
        <begin position="1"/>
        <end position="130"/>
    </location>
</feature>
<keyword evidence="4" id="KW-1185">Reference proteome</keyword>
<reference evidence="3 4" key="1">
    <citation type="journal article" date="2019" name="G3 (Bethesda)">
        <title>Sequencing of a Wild Apple (Malus baccata) Genome Unravels the Differences Between Cultivated and Wild Apple Species Regarding Disease Resistance and Cold Tolerance.</title>
        <authorList>
            <person name="Chen X."/>
        </authorList>
    </citation>
    <scope>NUCLEOTIDE SEQUENCE [LARGE SCALE GENOMIC DNA]</scope>
    <source>
        <strain evidence="4">cv. Shandingzi</strain>
        <tissue evidence="3">Leaves</tissue>
    </source>
</reference>
<dbReference type="InterPro" id="IPR023410">
    <property type="entry name" value="14-3-3_domain"/>
</dbReference>
<dbReference type="InterPro" id="IPR000308">
    <property type="entry name" value="14-3-3"/>
</dbReference>
<dbReference type="Pfam" id="PF00244">
    <property type="entry name" value="14-3-3"/>
    <property type="match status" value="1"/>
</dbReference>
<evidence type="ECO:0000256" key="1">
    <source>
        <dbReference type="ARBA" id="ARBA00006141"/>
    </source>
</evidence>
<gene>
    <name evidence="3" type="ORF">C1H46_006372</name>
</gene>
<dbReference type="InterPro" id="IPR036815">
    <property type="entry name" value="14-3-3_dom_sf"/>
</dbReference>
<dbReference type="STRING" id="106549.A0A540NAP8"/>
<sequence>MVSFMEKLVVDSIAVGTELTVEERNLFSVTYKNVIGSFRVTWRIILSIQQKEEGYCNVEHVAFVKQYRSKVDTKFFAIWPGILQSHLVPSAATGESKVLYLKMNDDYHLYLTRFKNGDERKIAAQDTLNA</sequence>
<organism evidence="3 4">
    <name type="scientific">Malus baccata</name>
    <name type="common">Siberian crab apple</name>
    <name type="synonym">Pyrus baccata</name>
    <dbReference type="NCBI Taxonomy" id="106549"/>
    <lineage>
        <taxon>Eukaryota</taxon>
        <taxon>Viridiplantae</taxon>
        <taxon>Streptophyta</taxon>
        <taxon>Embryophyta</taxon>
        <taxon>Tracheophyta</taxon>
        <taxon>Spermatophyta</taxon>
        <taxon>Magnoliopsida</taxon>
        <taxon>eudicotyledons</taxon>
        <taxon>Gunneridae</taxon>
        <taxon>Pentapetalae</taxon>
        <taxon>rosids</taxon>
        <taxon>fabids</taxon>
        <taxon>Rosales</taxon>
        <taxon>Rosaceae</taxon>
        <taxon>Amygdaloideae</taxon>
        <taxon>Maleae</taxon>
        <taxon>Malus</taxon>
    </lineage>
</organism>
<evidence type="ECO:0000313" key="4">
    <source>
        <dbReference type="Proteomes" id="UP000315295"/>
    </source>
</evidence>
<dbReference type="SUPFAM" id="SSF48445">
    <property type="entry name" value="14-3-3 protein"/>
    <property type="match status" value="1"/>
</dbReference>
<name>A0A540NAP8_MALBA</name>
<dbReference type="AlphaFoldDB" id="A0A540NAP8"/>
<dbReference type="PRINTS" id="PR00305">
    <property type="entry name" value="1433ZETA"/>
</dbReference>
<dbReference type="SMART" id="SM00101">
    <property type="entry name" value="14_3_3"/>
    <property type="match status" value="1"/>
</dbReference>
<dbReference type="Proteomes" id="UP000315295">
    <property type="component" value="Unassembled WGS sequence"/>
</dbReference>
<dbReference type="PANTHER" id="PTHR18860">
    <property type="entry name" value="14-3-3 PROTEIN"/>
    <property type="match status" value="1"/>
</dbReference>
<dbReference type="EMBL" id="VIEB01000076">
    <property type="protein sequence ID" value="TQE08098.1"/>
    <property type="molecule type" value="Genomic_DNA"/>
</dbReference>
<evidence type="ECO:0000313" key="3">
    <source>
        <dbReference type="EMBL" id="TQE08098.1"/>
    </source>
</evidence>
<dbReference type="Gene3D" id="1.20.190.20">
    <property type="entry name" value="14-3-3 domain"/>
    <property type="match status" value="1"/>
</dbReference>
<proteinExistence type="inferred from homology"/>
<evidence type="ECO:0000259" key="2">
    <source>
        <dbReference type="SMART" id="SM00101"/>
    </source>
</evidence>